<name>A0A367XPK3_9ASCO</name>
<dbReference type="EMBL" id="QLNQ01000030">
    <property type="protein sequence ID" value="RCK55329.1"/>
    <property type="molecule type" value="Genomic_DNA"/>
</dbReference>
<evidence type="ECO:0000256" key="1">
    <source>
        <dbReference type="SAM" id="MobiDB-lite"/>
    </source>
</evidence>
<reference evidence="2 3" key="1">
    <citation type="submission" date="2018-06" db="EMBL/GenBank/DDBJ databases">
        <title>Whole genome sequencing of Candida tropicalis (genome annotated by CSBL at Korea University).</title>
        <authorList>
            <person name="Ahn J."/>
        </authorList>
    </citation>
    <scope>NUCLEOTIDE SEQUENCE [LARGE SCALE GENOMIC DNA]</scope>
    <source>
        <strain evidence="2 3">ATCC 20962</strain>
    </source>
</reference>
<dbReference type="Proteomes" id="UP000253472">
    <property type="component" value="Unassembled WGS sequence"/>
</dbReference>
<accession>A0A367XPK3</accession>
<feature type="region of interest" description="Disordered" evidence="1">
    <location>
        <begin position="43"/>
        <end position="87"/>
    </location>
</feature>
<comment type="caution">
    <text evidence="2">The sequence shown here is derived from an EMBL/GenBank/DDBJ whole genome shotgun (WGS) entry which is preliminary data.</text>
</comment>
<organism evidence="2 3">
    <name type="scientific">Candida viswanathii</name>
    <dbReference type="NCBI Taxonomy" id="5486"/>
    <lineage>
        <taxon>Eukaryota</taxon>
        <taxon>Fungi</taxon>
        <taxon>Dikarya</taxon>
        <taxon>Ascomycota</taxon>
        <taxon>Saccharomycotina</taxon>
        <taxon>Pichiomycetes</taxon>
        <taxon>Debaryomycetaceae</taxon>
        <taxon>Candida/Lodderomyces clade</taxon>
        <taxon>Candida</taxon>
    </lineage>
</organism>
<sequence>MPYEDSFKENTKFHSAHYFLNQFQSKDYEDSIIQLDNPPVEPTGILPVVPTPVDVASSSSSKRLDVHSPQPRPQQTHHHHHSSQPQHEILTLNTDINEYMRNVNNKNKKKLNHHSHNISRKETPMSRSTSASPGLISPILTNNESNTSPELELLEYDEDEDDDDDHEGELWDQDEIFQMHGDALANPTVPGLFPQMEIGVNEEFLDRDRLPIEPLVHQRQ</sequence>
<gene>
    <name evidence="2" type="ORF">Cantr_03754</name>
</gene>
<keyword evidence="3" id="KW-1185">Reference proteome</keyword>
<dbReference type="AlphaFoldDB" id="A0A367XPK3"/>
<feature type="compositionally biased region" description="Polar residues" evidence="1">
    <location>
        <begin position="139"/>
        <end position="149"/>
    </location>
</feature>
<dbReference type="OrthoDB" id="4023101at2759"/>
<feature type="region of interest" description="Disordered" evidence="1">
    <location>
        <begin position="106"/>
        <end position="149"/>
    </location>
</feature>
<feature type="compositionally biased region" description="Basic residues" evidence="1">
    <location>
        <begin position="106"/>
        <end position="118"/>
    </location>
</feature>
<evidence type="ECO:0000313" key="3">
    <source>
        <dbReference type="Proteomes" id="UP000253472"/>
    </source>
</evidence>
<evidence type="ECO:0000313" key="2">
    <source>
        <dbReference type="EMBL" id="RCK55329.1"/>
    </source>
</evidence>
<proteinExistence type="predicted"/>
<protein>
    <submittedName>
        <fullName evidence="2">Uncharacterized protein</fullName>
    </submittedName>
</protein>